<dbReference type="STRING" id="869754.A0A1A0H890"/>
<keyword evidence="5" id="KW-0325">Glycoprotein</keyword>
<keyword evidence="8" id="KW-1185">Reference proteome</keyword>
<feature type="non-terminal residue" evidence="7">
    <location>
        <position position="256"/>
    </location>
</feature>
<protein>
    <recommendedName>
        <fullName evidence="6">Hyphally-regulated cell wall protein N-terminal domain-containing protein</fullName>
    </recommendedName>
</protein>
<comment type="subcellular location">
    <subcellularLocation>
        <location evidence="1">Secreted</location>
        <location evidence="1">Cell wall</location>
    </subcellularLocation>
</comment>
<evidence type="ECO:0000313" key="8">
    <source>
        <dbReference type="Proteomes" id="UP000092555"/>
    </source>
</evidence>
<evidence type="ECO:0000256" key="5">
    <source>
        <dbReference type="ARBA" id="ARBA00023180"/>
    </source>
</evidence>
<proteinExistence type="predicted"/>
<dbReference type="AlphaFoldDB" id="A0A1A0H890"/>
<dbReference type="Pfam" id="PF11765">
    <property type="entry name" value="Hyphal_reg_CWP"/>
    <property type="match status" value="1"/>
</dbReference>
<evidence type="ECO:0000256" key="4">
    <source>
        <dbReference type="ARBA" id="ARBA00022729"/>
    </source>
</evidence>
<dbReference type="EMBL" id="LXTC01000004">
    <property type="protein sequence ID" value="OBA20241.1"/>
    <property type="molecule type" value="Genomic_DNA"/>
</dbReference>
<dbReference type="InterPro" id="IPR021031">
    <property type="entry name" value="Hyphal-reg_cell_wall_N"/>
</dbReference>
<dbReference type="RefSeq" id="XP_018710763.1">
    <property type="nucleotide sequence ID" value="XM_018856020.1"/>
</dbReference>
<evidence type="ECO:0000259" key="6">
    <source>
        <dbReference type="Pfam" id="PF11765"/>
    </source>
</evidence>
<accession>A0A1A0H890</accession>
<evidence type="ECO:0000256" key="2">
    <source>
        <dbReference type="ARBA" id="ARBA00022512"/>
    </source>
</evidence>
<comment type="caution">
    <text evidence="7">The sequence shown here is derived from an EMBL/GenBank/DDBJ whole genome shotgun (WGS) entry which is preliminary data.</text>
</comment>
<sequence>MKLRLSGAEFRNIGKVDFTSFSQFGESSYVIFVRKGFWNEGEIAFGICTNQTQSIPFVVASFGLWINTGKMIFQKGIGSMTELYIVGKSIGNDSLVITNNGSICLYNTHWNTNMDIKGHGCIAVGSDSRLEISFSRGVNAVQNTQTIYLESPASVLAISGLTSLLTPPFINIAGFGQHNWIDLDIEFNNLATEYDYFEHSGLLVITQSKRQVVQIQIGESYDLKYFKLTSGPAGSRLVYELPSPNTPPSACSCEPI</sequence>
<evidence type="ECO:0000313" key="7">
    <source>
        <dbReference type="EMBL" id="OBA20241.1"/>
    </source>
</evidence>
<feature type="domain" description="Hyphally-regulated cell wall protein N-terminal" evidence="6">
    <location>
        <begin position="6"/>
        <end position="255"/>
    </location>
</feature>
<keyword evidence="2" id="KW-0134">Cell wall</keyword>
<dbReference type="Proteomes" id="UP000092555">
    <property type="component" value="Unassembled WGS sequence"/>
</dbReference>
<keyword evidence="4" id="KW-0732">Signal</keyword>
<reference evidence="7 8" key="1">
    <citation type="submission" date="2016-05" db="EMBL/GenBank/DDBJ databases">
        <title>Comparative genomics of biotechnologically important yeasts.</title>
        <authorList>
            <consortium name="DOE Joint Genome Institute"/>
            <person name="Riley R."/>
            <person name="Haridas S."/>
            <person name="Wolfe K.H."/>
            <person name="Lopes M.R."/>
            <person name="Hittinger C.T."/>
            <person name="Goker M."/>
            <person name="Salamov A."/>
            <person name="Wisecaver J."/>
            <person name="Long T.M."/>
            <person name="Aerts A.L."/>
            <person name="Barry K."/>
            <person name="Choi C."/>
            <person name="Clum A."/>
            <person name="Coughlan A.Y."/>
            <person name="Deshpande S."/>
            <person name="Douglass A.P."/>
            <person name="Hanson S.J."/>
            <person name="Klenk H.-P."/>
            <person name="LaButti K."/>
            <person name="Lapidus A."/>
            <person name="Lindquist E."/>
            <person name="Lipzen A."/>
            <person name="Meier-kolthoff J.P."/>
            <person name="Ohm R.A."/>
            <person name="Otillar R.P."/>
            <person name="Pangilinan J."/>
            <person name="Peng Y."/>
            <person name="Rokas A."/>
            <person name="Rosa C.A."/>
            <person name="Scheuner C."/>
            <person name="Sibirny A.A."/>
            <person name="Slot J.C."/>
            <person name="Stielow J.B."/>
            <person name="Sun H."/>
            <person name="Kurtzman C.P."/>
            <person name="Blackwell M."/>
            <person name="Grigoriev I.V."/>
            <person name="Jeffries T.W."/>
        </authorList>
    </citation>
    <scope>NUCLEOTIDE SEQUENCE [LARGE SCALE GENOMIC DNA]</scope>
    <source>
        <strain evidence="7 8">NRRL YB-4993</strain>
    </source>
</reference>
<dbReference type="GO" id="GO:0009277">
    <property type="term" value="C:fungal-type cell wall"/>
    <property type="evidence" value="ECO:0007669"/>
    <property type="project" value="UniProtKB-ARBA"/>
</dbReference>
<dbReference type="GeneID" id="30028996"/>
<name>A0A1A0H890_9ASCO</name>
<keyword evidence="3" id="KW-0964">Secreted</keyword>
<evidence type="ECO:0000256" key="3">
    <source>
        <dbReference type="ARBA" id="ARBA00022525"/>
    </source>
</evidence>
<organism evidence="7 8">
    <name type="scientific">Metschnikowia bicuspidata var. bicuspidata NRRL YB-4993</name>
    <dbReference type="NCBI Taxonomy" id="869754"/>
    <lineage>
        <taxon>Eukaryota</taxon>
        <taxon>Fungi</taxon>
        <taxon>Dikarya</taxon>
        <taxon>Ascomycota</taxon>
        <taxon>Saccharomycotina</taxon>
        <taxon>Pichiomycetes</taxon>
        <taxon>Metschnikowiaceae</taxon>
        <taxon>Metschnikowia</taxon>
    </lineage>
</organism>
<evidence type="ECO:0000256" key="1">
    <source>
        <dbReference type="ARBA" id="ARBA00004191"/>
    </source>
</evidence>
<gene>
    <name evidence="7" type="ORF">METBIDRAFT_32263</name>
</gene>